<keyword evidence="3" id="KW-1015">Disulfide bond</keyword>
<dbReference type="InterPro" id="IPR036179">
    <property type="entry name" value="Ig-like_dom_sf"/>
</dbReference>
<dbReference type="PROSITE" id="PS50835">
    <property type="entry name" value="IG_LIKE"/>
    <property type="match status" value="1"/>
</dbReference>
<keyword evidence="4" id="KW-0325">Glycoprotein</keyword>
<evidence type="ECO:0000259" key="15">
    <source>
        <dbReference type="PROSITE" id="PS50835"/>
    </source>
</evidence>
<evidence type="ECO:0000256" key="5">
    <source>
        <dbReference type="ARBA" id="ARBA00023198"/>
    </source>
</evidence>
<dbReference type="GO" id="GO:0032729">
    <property type="term" value="P:positive regulation of type II interferon production"/>
    <property type="evidence" value="ECO:0007669"/>
    <property type="project" value="TreeGrafter"/>
</dbReference>
<keyword evidence="13" id="KW-1133">Transmembrane helix</keyword>
<comment type="subunit">
    <text evidence="8">Forms a ternary complex with IL18 and IL18RAP. Within this complex, IL18R1 is involved in ligand-binding and IL18RAP in signaling leading to NF-kappa-B and JNK activation. Interacts with SLC12A3 in peritoneal macrophages; this interaction is increased by IL18 treatment.</text>
</comment>
<dbReference type="FunFam" id="2.60.40.10:FF:001543">
    <property type="entry name" value="Interleukin 18 receptor 1"/>
    <property type="match status" value="1"/>
</dbReference>
<dbReference type="Proteomes" id="UP000515126">
    <property type="component" value="Chromosome 1"/>
</dbReference>
<dbReference type="FunFam" id="2.60.40.10:FF:001410">
    <property type="entry name" value="Interleukin 18 receptor 1"/>
    <property type="match status" value="1"/>
</dbReference>
<comment type="function">
    <text evidence="7">Within the IL18 receptor complex, responsible for the binding of the pro-inflammatory cytokine IL18, but not IL1A nor IL1B. Involved in IL18-mediated IFNG synthesis from T-helper 1 (Th1) cells. Contributes to IL18-induced cytokine production, either independently of SLC12A3, or as a complex with SLC12A3.</text>
</comment>
<dbReference type="InterPro" id="IPR003599">
    <property type="entry name" value="Ig_sub"/>
</dbReference>
<comment type="subcellular location">
    <subcellularLocation>
        <location evidence="1">Membrane</location>
        <topology evidence="1">Single-pass membrane protein</topology>
    </subcellularLocation>
</comment>
<dbReference type="InterPro" id="IPR007110">
    <property type="entry name" value="Ig-like_dom"/>
</dbReference>
<evidence type="ECO:0000256" key="14">
    <source>
        <dbReference type="SAM" id="SignalP"/>
    </source>
</evidence>
<evidence type="ECO:0000256" key="9">
    <source>
        <dbReference type="ARBA" id="ARBA00067620"/>
    </source>
</evidence>
<evidence type="ECO:0000256" key="13">
    <source>
        <dbReference type="SAM" id="Phobius"/>
    </source>
</evidence>
<dbReference type="InterPro" id="IPR013783">
    <property type="entry name" value="Ig-like_fold"/>
</dbReference>
<keyword evidence="5" id="KW-0395">Inflammatory response</keyword>
<dbReference type="Gene3D" id="2.60.40.10">
    <property type="entry name" value="Immunoglobulins"/>
    <property type="match status" value="3"/>
</dbReference>
<evidence type="ECO:0000256" key="6">
    <source>
        <dbReference type="ARBA" id="ARBA00023319"/>
    </source>
</evidence>
<dbReference type="CTD" id="8809"/>
<dbReference type="GeneID" id="110303471"/>
<evidence type="ECO:0000256" key="10">
    <source>
        <dbReference type="ARBA" id="ARBA00075051"/>
    </source>
</evidence>
<dbReference type="FunFam" id="2.60.40.10:FF:001441">
    <property type="entry name" value="Interleukin-18 receptor 1"/>
    <property type="match status" value="1"/>
</dbReference>
<protein>
    <recommendedName>
        <fullName evidence="9">Interleukin-18 receptor 1</fullName>
    </recommendedName>
    <alternativeName>
        <fullName evidence="10">CD218 antigen-like family member A</fullName>
    </alternativeName>
    <alternativeName>
        <fullName evidence="11">IL1 receptor-related protein</fullName>
    </alternativeName>
    <alternativeName>
        <fullName evidence="12">Interleukin-18 receptor alpha</fullName>
    </alternativeName>
</protein>
<evidence type="ECO:0000256" key="8">
    <source>
        <dbReference type="ARBA" id="ARBA00063819"/>
    </source>
</evidence>
<keyword evidence="14" id="KW-0732">Signal</keyword>
<dbReference type="GO" id="GO:0006954">
    <property type="term" value="P:inflammatory response"/>
    <property type="evidence" value="ECO:0007669"/>
    <property type="project" value="UniProtKB-KW"/>
</dbReference>
<evidence type="ECO:0000313" key="17">
    <source>
        <dbReference type="RefSeq" id="XP_021030232.1"/>
    </source>
</evidence>
<dbReference type="GO" id="GO:0016020">
    <property type="term" value="C:membrane"/>
    <property type="evidence" value="ECO:0007669"/>
    <property type="project" value="UniProtKB-SubCell"/>
</dbReference>
<feature type="signal peptide" evidence="14">
    <location>
        <begin position="1"/>
        <end position="19"/>
    </location>
</feature>
<name>A0A6P5QJX9_MUSCR</name>
<dbReference type="GO" id="GO:0042007">
    <property type="term" value="F:interleukin-18 binding"/>
    <property type="evidence" value="ECO:0007669"/>
    <property type="project" value="TreeGrafter"/>
</dbReference>
<feature type="chain" id="PRO_5027552044" description="Interleukin-18 receptor 1" evidence="14">
    <location>
        <begin position="20"/>
        <end position="372"/>
    </location>
</feature>
<evidence type="ECO:0000313" key="16">
    <source>
        <dbReference type="Proteomes" id="UP000515126"/>
    </source>
</evidence>
<evidence type="ECO:0000256" key="7">
    <source>
        <dbReference type="ARBA" id="ARBA00058411"/>
    </source>
</evidence>
<keyword evidence="16" id="KW-1185">Reference proteome</keyword>
<dbReference type="SUPFAM" id="SSF48726">
    <property type="entry name" value="Immunoglobulin"/>
    <property type="match status" value="3"/>
</dbReference>
<dbReference type="AlphaFoldDB" id="A0A6P5QJX9"/>
<evidence type="ECO:0000256" key="1">
    <source>
        <dbReference type="ARBA" id="ARBA00004167"/>
    </source>
</evidence>
<dbReference type="KEGG" id="mcal:110303471"/>
<feature type="domain" description="Ig-like" evidence="15">
    <location>
        <begin position="212"/>
        <end position="310"/>
    </location>
</feature>
<keyword evidence="6" id="KW-0393">Immunoglobulin domain</keyword>
<reference evidence="17" key="1">
    <citation type="submission" date="2025-08" db="UniProtKB">
        <authorList>
            <consortium name="RefSeq"/>
        </authorList>
    </citation>
    <scope>IDENTIFICATION</scope>
</reference>
<evidence type="ECO:0000256" key="11">
    <source>
        <dbReference type="ARBA" id="ARBA00076463"/>
    </source>
</evidence>
<dbReference type="RefSeq" id="XP_021030232.1">
    <property type="nucleotide sequence ID" value="XM_021174573.1"/>
</dbReference>
<evidence type="ECO:0000256" key="4">
    <source>
        <dbReference type="ARBA" id="ARBA00023180"/>
    </source>
</evidence>
<accession>A0A6P5QJX9</accession>
<dbReference type="GO" id="GO:0006955">
    <property type="term" value="P:immune response"/>
    <property type="evidence" value="ECO:0007669"/>
    <property type="project" value="UniProtKB-ARBA"/>
</dbReference>
<evidence type="ECO:0000256" key="2">
    <source>
        <dbReference type="ARBA" id="ARBA00022692"/>
    </source>
</evidence>
<feature type="transmembrane region" description="Helical" evidence="13">
    <location>
        <begin position="323"/>
        <end position="348"/>
    </location>
</feature>
<keyword evidence="13" id="KW-0472">Membrane</keyword>
<keyword evidence="2 13" id="KW-0812">Transmembrane</keyword>
<dbReference type="InterPro" id="IPR015621">
    <property type="entry name" value="IL-1_rcpt_fam"/>
</dbReference>
<evidence type="ECO:0000256" key="12">
    <source>
        <dbReference type="ARBA" id="ARBA00083615"/>
    </source>
</evidence>
<gene>
    <name evidence="17" type="primary">Il18r1</name>
</gene>
<keyword evidence="17" id="KW-0675">Receptor</keyword>
<organism evidence="16 17">
    <name type="scientific">Mus caroli</name>
    <name type="common">Ryukyu mouse</name>
    <name type="synonym">Ricefield mouse</name>
    <dbReference type="NCBI Taxonomy" id="10089"/>
    <lineage>
        <taxon>Eukaryota</taxon>
        <taxon>Metazoa</taxon>
        <taxon>Chordata</taxon>
        <taxon>Craniata</taxon>
        <taxon>Vertebrata</taxon>
        <taxon>Euteleostomi</taxon>
        <taxon>Mammalia</taxon>
        <taxon>Eutheria</taxon>
        <taxon>Euarchontoglires</taxon>
        <taxon>Glires</taxon>
        <taxon>Rodentia</taxon>
        <taxon>Myomorpha</taxon>
        <taxon>Muroidea</taxon>
        <taxon>Muridae</taxon>
        <taxon>Murinae</taxon>
        <taxon>Mus</taxon>
        <taxon>Mus</taxon>
    </lineage>
</organism>
<dbReference type="PANTHER" id="PTHR11890">
    <property type="entry name" value="INTERLEUKIN-1 RECEPTOR FAMILY MEMBER"/>
    <property type="match status" value="1"/>
</dbReference>
<proteinExistence type="predicted"/>
<evidence type="ECO:0000256" key="3">
    <source>
        <dbReference type="ARBA" id="ARBA00023157"/>
    </source>
</evidence>
<dbReference type="PANTHER" id="PTHR11890:SF6">
    <property type="entry name" value="INTERLEUKIN-18 RECEPTOR 1"/>
    <property type="match status" value="1"/>
</dbReference>
<dbReference type="GO" id="GO:0042008">
    <property type="term" value="F:interleukin-18 receptor activity"/>
    <property type="evidence" value="ECO:0007669"/>
    <property type="project" value="TreeGrafter"/>
</dbReference>
<dbReference type="SMART" id="SM00409">
    <property type="entry name" value="IG"/>
    <property type="match status" value="3"/>
</dbReference>
<sequence length="372" mass="42416">MHHEELILTLCILIVKSASKSCIHRSQIHVVEGEPFYLKPCGISAPVPRNETATTRWFKGNASHEYRELNTTSSPRVTFRDHILEFWPVEMEDEGTYISQVGNDRRNWTLNVTKRNKHSCFSDKLVTSRDVEVRKSLHITCKNPNYAELIQHTWLYKNCKEISKTPRILKDAEFGDEGYYSCVFSVHHNGTWYNITKTVNITVIEGKSKVTPAILGPKCEKVGVELGKDVELNCSASLNKDDLFYWSIRKEDSSDPNVQEYRKETTTWTSEGKLHASKILRFQKITENYLNVLYNCTVANEEATDTKSFVLVRKETPDIPGHVFTGGVTVVVLASVAAVCGVILCVIYKVDLVLFYRRIAERDETLTGNMLL</sequence>